<dbReference type="EMBL" id="CAJVQC010063903">
    <property type="protein sequence ID" value="CAG8804034.1"/>
    <property type="molecule type" value="Genomic_DNA"/>
</dbReference>
<accession>A0ACA9RRJ9</accession>
<name>A0ACA9RRJ9_9GLOM</name>
<evidence type="ECO:0000313" key="1">
    <source>
        <dbReference type="EMBL" id="CAG8804034.1"/>
    </source>
</evidence>
<sequence>TANSLVSLAEDTKKMAERLRFYPFGLSAQKQINDFLAEPERDDIQKNVLVSEPVESITFQKKQLKDLDLLLTTSENKEIFIFDEADNALDEKNKKEFRQKIEKISKKKLDIEAQLRKLISEKKELKKKFLDKLKDLSRQEKENKVEILQLERKMTSGVLPTEREEIMKEIQKLNAYNITLEQGFKKRKIDADGENLAEFREKIKNDNGFAKKYGELGPVY</sequence>
<organism evidence="1 2">
    <name type="scientific">Racocetra persica</name>
    <dbReference type="NCBI Taxonomy" id="160502"/>
    <lineage>
        <taxon>Eukaryota</taxon>
        <taxon>Fungi</taxon>
        <taxon>Fungi incertae sedis</taxon>
        <taxon>Mucoromycota</taxon>
        <taxon>Glomeromycotina</taxon>
        <taxon>Glomeromycetes</taxon>
        <taxon>Diversisporales</taxon>
        <taxon>Gigasporaceae</taxon>
        <taxon>Racocetra</taxon>
    </lineage>
</organism>
<reference evidence="1" key="1">
    <citation type="submission" date="2021-06" db="EMBL/GenBank/DDBJ databases">
        <authorList>
            <person name="Kallberg Y."/>
            <person name="Tangrot J."/>
            <person name="Rosling A."/>
        </authorList>
    </citation>
    <scope>NUCLEOTIDE SEQUENCE</scope>
    <source>
        <strain evidence="1">MA461A</strain>
    </source>
</reference>
<protein>
    <submittedName>
        <fullName evidence="1">12567_t:CDS:1</fullName>
    </submittedName>
</protein>
<gene>
    <name evidence="1" type="ORF">RPERSI_LOCUS21643</name>
</gene>
<comment type="caution">
    <text evidence="1">The sequence shown here is derived from an EMBL/GenBank/DDBJ whole genome shotgun (WGS) entry which is preliminary data.</text>
</comment>
<feature type="non-terminal residue" evidence="1">
    <location>
        <position position="1"/>
    </location>
</feature>
<proteinExistence type="predicted"/>
<feature type="non-terminal residue" evidence="1">
    <location>
        <position position="220"/>
    </location>
</feature>
<dbReference type="Proteomes" id="UP000789920">
    <property type="component" value="Unassembled WGS sequence"/>
</dbReference>
<evidence type="ECO:0000313" key="2">
    <source>
        <dbReference type="Proteomes" id="UP000789920"/>
    </source>
</evidence>
<keyword evidence="2" id="KW-1185">Reference proteome</keyword>